<feature type="non-terminal residue" evidence="1">
    <location>
        <position position="1"/>
    </location>
</feature>
<accession>A0A816PW59</accession>
<gene>
    <name evidence="1" type="ORF">DARMORV10_C06P03740.1</name>
</gene>
<proteinExistence type="predicted"/>
<organism evidence="1">
    <name type="scientific">Brassica napus</name>
    <name type="common">Rape</name>
    <dbReference type="NCBI Taxonomy" id="3708"/>
    <lineage>
        <taxon>Eukaryota</taxon>
        <taxon>Viridiplantae</taxon>
        <taxon>Streptophyta</taxon>
        <taxon>Embryophyta</taxon>
        <taxon>Tracheophyta</taxon>
        <taxon>Spermatophyta</taxon>
        <taxon>Magnoliopsida</taxon>
        <taxon>eudicotyledons</taxon>
        <taxon>Gunneridae</taxon>
        <taxon>Pentapetalae</taxon>
        <taxon>rosids</taxon>
        <taxon>malvids</taxon>
        <taxon>Brassicales</taxon>
        <taxon>Brassicaceae</taxon>
        <taxon>Brassiceae</taxon>
        <taxon>Brassica</taxon>
    </lineage>
</organism>
<dbReference type="EMBL" id="HG994370">
    <property type="protein sequence ID" value="CAF2054498.1"/>
    <property type="molecule type" value="Genomic_DNA"/>
</dbReference>
<sequence length="91" mass="10438">IRPSFLSFSSDDTFSPLGSYLHSSARYFVKSEPDNQKSYHNTLFLQTRSCSLHSGGQRIVSRFSEAFTRRRKQQCYVAPSCCVLWAHLSLI</sequence>
<name>A0A816PW59_BRANA</name>
<evidence type="ECO:0000313" key="1">
    <source>
        <dbReference type="EMBL" id="CAF2054498.1"/>
    </source>
</evidence>
<reference evidence="1" key="1">
    <citation type="submission" date="2021-01" db="EMBL/GenBank/DDBJ databases">
        <authorList>
            <consortium name="Genoscope - CEA"/>
            <person name="William W."/>
        </authorList>
    </citation>
    <scope>NUCLEOTIDE SEQUENCE</scope>
</reference>
<dbReference type="AlphaFoldDB" id="A0A816PW59"/>
<protein>
    <submittedName>
        <fullName evidence="1">(rape) hypothetical protein</fullName>
    </submittedName>
</protein>
<dbReference type="Proteomes" id="UP001295469">
    <property type="component" value="Chromosome C06"/>
</dbReference>